<name>A0A4R0XQH7_9MOLU</name>
<evidence type="ECO:0000256" key="1">
    <source>
        <dbReference type="SAM" id="Phobius"/>
    </source>
</evidence>
<dbReference type="OrthoDB" id="4730718at2"/>
<keyword evidence="1" id="KW-1133">Transmembrane helix</keyword>
<dbReference type="Proteomes" id="UP000291072">
    <property type="component" value="Unassembled WGS sequence"/>
</dbReference>
<accession>A0A4R0XQH7</accession>
<feature type="transmembrane region" description="Helical" evidence="1">
    <location>
        <begin position="67"/>
        <end position="91"/>
    </location>
</feature>
<reference evidence="2 3" key="1">
    <citation type="submission" date="2018-02" db="EMBL/GenBank/DDBJ databases">
        <title>Mycoplasma marinum and Mycoplasma todarodis sp. nov., moderately halophilic and psychrotolerant mycoplasmas isolated from cephalopods.</title>
        <authorList>
            <person name="Viver T."/>
        </authorList>
    </citation>
    <scope>NUCLEOTIDE SEQUENCE [LARGE SCALE GENOMIC DNA]</scope>
    <source>
        <strain evidence="2 3">5H</strain>
    </source>
</reference>
<evidence type="ECO:0000313" key="3">
    <source>
        <dbReference type="Proteomes" id="UP000291072"/>
    </source>
</evidence>
<protein>
    <submittedName>
        <fullName evidence="2">Uncharacterized protein</fullName>
    </submittedName>
</protein>
<organism evidence="2 3">
    <name type="scientific">Mycoplasma todarodis</name>
    <dbReference type="NCBI Taxonomy" id="1937191"/>
    <lineage>
        <taxon>Bacteria</taxon>
        <taxon>Bacillati</taxon>
        <taxon>Mycoplasmatota</taxon>
        <taxon>Mollicutes</taxon>
        <taxon>Mycoplasmataceae</taxon>
        <taxon>Mycoplasma</taxon>
    </lineage>
</organism>
<feature type="transmembrane region" description="Helical" evidence="1">
    <location>
        <begin position="37"/>
        <end position="55"/>
    </location>
</feature>
<gene>
    <name evidence="2" type="ORF">C4B25_00765</name>
</gene>
<keyword evidence="3" id="KW-1185">Reference proteome</keyword>
<dbReference type="RefSeq" id="WP_131613157.1">
    <property type="nucleotide sequence ID" value="NZ_PSZP01000003.1"/>
</dbReference>
<feature type="transmembrane region" description="Helical" evidence="1">
    <location>
        <begin position="12"/>
        <end position="31"/>
    </location>
</feature>
<sequence>MTAIIHSDNKNVFVFFVIILFISGLLLICHPGENKNILIPLFISLMISATLYELYFNFNFKKIPSYVSARISTPIIWSSPMILFLSLIPFFDKFNTKFNSNKITQIINLSIVALIPIIFVPTAFKLDHKKDMFNFNPNISTNYEFMSNKQISFIENNTNSNDKIYSDLATFNLKNVNSIIDPLFVPNKHGLKVVGREWFFYGNMYDNAQWVISSGRKQQAYYWYYSLDRVLDNEKLFTEYVLDANKLFISNKTYISMIKKSTFFKKYYHLNKEDETMNIYEKNKKI</sequence>
<keyword evidence="1" id="KW-0812">Transmembrane</keyword>
<feature type="transmembrane region" description="Helical" evidence="1">
    <location>
        <begin position="103"/>
        <end position="124"/>
    </location>
</feature>
<evidence type="ECO:0000313" key="2">
    <source>
        <dbReference type="EMBL" id="TCG11836.1"/>
    </source>
</evidence>
<proteinExistence type="predicted"/>
<comment type="caution">
    <text evidence="2">The sequence shown here is derived from an EMBL/GenBank/DDBJ whole genome shotgun (WGS) entry which is preliminary data.</text>
</comment>
<keyword evidence="1" id="KW-0472">Membrane</keyword>
<dbReference type="EMBL" id="PSZP01000003">
    <property type="protein sequence ID" value="TCG11836.1"/>
    <property type="molecule type" value="Genomic_DNA"/>
</dbReference>
<dbReference type="AlphaFoldDB" id="A0A4R0XQH7"/>